<feature type="non-terminal residue" evidence="2">
    <location>
        <position position="286"/>
    </location>
</feature>
<dbReference type="GeneID" id="112466163"/>
<accession>A0A6J1RAR8</accession>
<reference evidence="2" key="1">
    <citation type="submission" date="2025-08" db="UniProtKB">
        <authorList>
            <consortium name="RefSeq"/>
        </authorList>
    </citation>
    <scope>IDENTIFICATION</scope>
    <source>
        <tissue evidence="2">Whole body</tissue>
    </source>
</reference>
<proteinExistence type="predicted"/>
<dbReference type="AlphaFoldDB" id="A0A6J1RAR8"/>
<evidence type="ECO:0000313" key="1">
    <source>
        <dbReference type="Proteomes" id="UP000504618"/>
    </source>
</evidence>
<gene>
    <name evidence="2" type="primary">LOC112466163</name>
</gene>
<organism evidence="1 2">
    <name type="scientific">Temnothorax curvispinosus</name>
    <dbReference type="NCBI Taxonomy" id="300111"/>
    <lineage>
        <taxon>Eukaryota</taxon>
        <taxon>Metazoa</taxon>
        <taxon>Ecdysozoa</taxon>
        <taxon>Arthropoda</taxon>
        <taxon>Hexapoda</taxon>
        <taxon>Insecta</taxon>
        <taxon>Pterygota</taxon>
        <taxon>Neoptera</taxon>
        <taxon>Endopterygota</taxon>
        <taxon>Hymenoptera</taxon>
        <taxon>Apocrita</taxon>
        <taxon>Aculeata</taxon>
        <taxon>Formicoidea</taxon>
        <taxon>Formicidae</taxon>
        <taxon>Myrmicinae</taxon>
        <taxon>Temnothorax</taxon>
    </lineage>
</organism>
<protein>
    <submittedName>
        <fullName evidence="2">Uncharacterized protein LOC112466163</fullName>
    </submittedName>
</protein>
<evidence type="ECO:0000313" key="2">
    <source>
        <dbReference type="RefSeq" id="XP_024889865.1"/>
    </source>
</evidence>
<keyword evidence="1" id="KW-1185">Reference proteome</keyword>
<name>A0A6J1RAR8_9HYME</name>
<dbReference type="Proteomes" id="UP000504618">
    <property type="component" value="Unplaced"/>
</dbReference>
<sequence>MTQVTGQCISLRHVLKKFFELPDAFNSTLQYIQKIQSESDTIYNFVQCKRWRDVITKHFKKSDIVFPLLVYYDDWEPNNPLGPHSEKMGSVYVTIPCLPPECQSKLDNIFVALLFYADDRKQYGNKKTFAPLVTELTYLESEGIVINTTEEEKRVYFATGLFIGDNLGIHSMCGFVESFSANFMCRFCKASKFLTETQCVEDPTLLRSSESYYNDLALENPRLTGIKEECIFNAIPSVDIIEMPFVDKMLNHRMYMFDYGFYDGLNKPPCITPEMLLGKNKLKMTA</sequence>
<dbReference type="RefSeq" id="XP_024889865.1">
    <property type="nucleotide sequence ID" value="XM_025034097.1"/>
</dbReference>
<dbReference type="OrthoDB" id="7692677at2759"/>